<proteinExistence type="predicted"/>
<reference evidence="1" key="2">
    <citation type="submission" date="2021-04" db="EMBL/GenBank/DDBJ databases">
        <authorList>
            <person name="Gilroy R."/>
        </authorList>
    </citation>
    <scope>NUCLEOTIDE SEQUENCE</scope>
    <source>
        <strain evidence="1">CHK192-9172</strain>
    </source>
</reference>
<evidence type="ECO:0008006" key="3">
    <source>
        <dbReference type="Google" id="ProtNLM"/>
    </source>
</evidence>
<comment type="caution">
    <text evidence="1">The sequence shown here is derived from an EMBL/GenBank/DDBJ whole genome shotgun (WGS) entry which is preliminary data.</text>
</comment>
<accession>A0A9D2IHM5</accession>
<evidence type="ECO:0000313" key="2">
    <source>
        <dbReference type="Proteomes" id="UP000824024"/>
    </source>
</evidence>
<dbReference type="AlphaFoldDB" id="A0A9D2IHM5"/>
<gene>
    <name evidence="1" type="ORF">IAA08_12280</name>
</gene>
<sequence>MKKVMFNGGQRHTYQEGEVIERYERVPFDVAEVITTEPLLEFHPKFADPSKVIFRDVTEFIPRVNSKMVDWWWGNMEKGYHIWAPGEHYGFDWIVPPCEVGYEGSVEASYEFDPNHPLTITRLSITKYPFTECYEHCWMSGAKFGEADSLLIHMYQDVEGGIYWRTVVVTTHEGADFLKAHAEDMPLESHMVYESGRLKDFLPPLYELWKDLPDPWENVHYDLTTERQPDGTWKHKYDNKPHSH</sequence>
<evidence type="ECO:0000313" key="1">
    <source>
        <dbReference type="EMBL" id="HIZ08698.1"/>
    </source>
</evidence>
<organism evidence="1 2">
    <name type="scientific">Candidatus Eubacterium avistercoris</name>
    <dbReference type="NCBI Taxonomy" id="2838567"/>
    <lineage>
        <taxon>Bacteria</taxon>
        <taxon>Bacillati</taxon>
        <taxon>Bacillota</taxon>
        <taxon>Clostridia</taxon>
        <taxon>Eubacteriales</taxon>
        <taxon>Eubacteriaceae</taxon>
        <taxon>Eubacterium</taxon>
    </lineage>
</organism>
<reference evidence="1" key="1">
    <citation type="journal article" date="2021" name="PeerJ">
        <title>Extensive microbial diversity within the chicken gut microbiome revealed by metagenomics and culture.</title>
        <authorList>
            <person name="Gilroy R."/>
            <person name="Ravi A."/>
            <person name="Getino M."/>
            <person name="Pursley I."/>
            <person name="Horton D.L."/>
            <person name="Alikhan N.F."/>
            <person name="Baker D."/>
            <person name="Gharbi K."/>
            <person name="Hall N."/>
            <person name="Watson M."/>
            <person name="Adriaenssens E.M."/>
            <person name="Foster-Nyarko E."/>
            <person name="Jarju S."/>
            <person name="Secka A."/>
            <person name="Antonio M."/>
            <person name="Oren A."/>
            <person name="Chaudhuri R.R."/>
            <person name="La Ragione R."/>
            <person name="Hildebrand F."/>
            <person name="Pallen M.J."/>
        </authorList>
    </citation>
    <scope>NUCLEOTIDE SEQUENCE</scope>
    <source>
        <strain evidence="1">CHK192-9172</strain>
    </source>
</reference>
<protein>
    <recommendedName>
        <fullName evidence="3">DAPG hydrolase PhiG domain-containing protein</fullName>
    </recommendedName>
</protein>
<dbReference type="Proteomes" id="UP000824024">
    <property type="component" value="Unassembled WGS sequence"/>
</dbReference>
<name>A0A9D2IHM5_9FIRM</name>
<dbReference type="EMBL" id="DXCH01000329">
    <property type="protein sequence ID" value="HIZ08698.1"/>
    <property type="molecule type" value="Genomic_DNA"/>
</dbReference>